<keyword evidence="1" id="KW-0813">Transport</keyword>
<dbReference type="Gene3D" id="2.60.450.10">
    <property type="entry name" value="Lipopolysaccharide (LPS) transport protein A like domain"/>
    <property type="match status" value="1"/>
</dbReference>
<dbReference type="GO" id="GO:0001530">
    <property type="term" value="F:lipopolysaccharide binding"/>
    <property type="evidence" value="ECO:0007669"/>
    <property type="project" value="InterPro"/>
</dbReference>
<keyword evidence="2 4" id="KW-0732">Signal</keyword>
<sequence length="161" mass="16647">MSFCFRILALIGLLAASPALGQQIAFGGIKGDTKAPVEVTADSLAVNQETGHAVFTGNVVIGQGDMRLTAAQVEVVYGQGDQSRIDRLHATGGVTLVSAREAAEASEAMYDVAKGTVVMTGDVLLTQGENVMSGQRLDVDLATGTGQMQGRVRTILQPGGN</sequence>
<dbReference type="GO" id="GO:0009279">
    <property type="term" value="C:cell outer membrane"/>
    <property type="evidence" value="ECO:0007669"/>
    <property type="project" value="TreeGrafter"/>
</dbReference>
<feature type="signal peptide" evidence="4">
    <location>
        <begin position="1"/>
        <end position="21"/>
    </location>
</feature>
<name>A0A2A4CPA1_9RHOB</name>
<protein>
    <submittedName>
        <fullName evidence="6">Lipopolysaccharide transport periplasmic protein LptA</fullName>
    </submittedName>
</protein>
<dbReference type="Pfam" id="PF03968">
    <property type="entry name" value="LptD_N"/>
    <property type="match status" value="1"/>
</dbReference>
<dbReference type="Proteomes" id="UP000243507">
    <property type="component" value="Unassembled WGS sequence"/>
</dbReference>
<dbReference type="EMBL" id="NTJD01000006">
    <property type="protein sequence ID" value="PCD76445.1"/>
    <property type="molecule type" value="Genomic_DNA"/>
</dbReference>
<evidence type="ECO:0000259" key="5">
    <source>
        <dbReference type="Pfam" id="PF03968"/>
    </source>
</evidence>
<dbReference type="PANTHER" id="PTHR36504:SF1">
    <property type="entry name" value="LIPOPOLYSACCHARIDE EXPORT SYSTEM PROTEIN LPTA"/>
    <property type="match status" value="1"/>
</dbReference>
<dbReference type="InterPro" id="IPR014340">
    <property type="entry name" value="LptA"/>
</dbReference>
<evidence type="ECO:0000313" key="6">
    <source>
        <dbReference type="EMBL" id="PCD76445.1"/>
    </source>
</evidence>
<dbReference type="GO" id="GO:0030288">
    <property type="term" value="C:outer membrane-bounded periplasmic space"/>
    <property type="evidence" value="ECO:0007669"/>
    <property type="project" value="TreeGrafter"/>
</dbReference>
<evidence type="ECO:0000256" key="2">
    <source>
        <dbReference type="ARBA" id="ARBA00022729"/>
    </source>
</evidence>
<dbReference type="AlphaFoldDB" id="A0A2A4CPA1"/>
<dbReference type="NCBIfam" id="TIGR03002">
    <property type="entry name" value="outer_YhbN_LptA"/>
    <property type="match status" value="1"/>
</dbReference>
<accession>A0A2A4CPA1</accession>
<dbReference type="InterPro" id="IPR005653">
    <property type="entry name" value="OstA-like_N"/>
</dbReference>
<evidence type="ECO:0000256" key="4">
    <source>
        <dbReference type="SAM" id="SignalP"/>
    </source>
</evidence>
<feature type="chain" id="PRO_5013059688" evidence="4">
    <location>
        <begin position="22"/>
        <end position="161"/>
    </location>
</feature>
<evidence type="ECO:0000313" key="7">
    <source>
        <dbReference type="Proteomes" id="UP000243507"/>
    </source>
</evidence>
<keyword evidence="3" id="KW-0574">Periplasm</keyword>
<dbReference type="GO" id="GO:0015920">
    <property type="term" value="P:lipopolysaccharide transport"/>
    <property type="evidence" value="ECO:0007669"/>
    <property type="project" value="InterPro"/>
</dbReference>
<comment type="caution">
    <text evidence="6">The sequence shown here is derived from an EMBL/GenBank/DDBJ whole genome shotgun (WGS) entry which is preliminary data.</text>
</comment>
<gene>
    <name evidence="6" type="primary">lptA</name>
    <name evidence="6" type="ORF">CLN94_09690</name>
</gene>
<dbReference type="OrthoDB" id="9811926at2"/>
<evidence type="ECO:0000256" key="1">
    <source>
        <dbReference type="ARBA" id="ARBA00022448"/>
    </source>
</evidence>
<keyword evidence="7" id="KW-1185">Reference proteome</keyword>
<organism evidence="6 7">
    <name type="scientific">Pseudothioclava arenosa</name>
    <dbReference type="NCBI Taxonomy" id="1795308"/>
    <lineage>
        <taxon>Bacteria</taxon>
        <taxon>Pseudomonadati</taxon>
        <taxon>Pseudomonadota</taxon>
        <taxon>Alphaproteobacteria</taxon>
        <taxon>Rhodobacterales</taxon>
        <taxon>Paracoccaceae</taxon>
        <taxon>Pseudothioclava</taxon>
    </lineage>
</organism>
<dbReference type="RefSeq" id="WP_096433634.1">
    <property type="nucleotide sequence ID" value="NZ_NTJD01000006.1"/>
</dbReference>
<dbReference type="PANTHER" id="PTHR36504">
    <property type="entry name" value="LIPOPOLYSACCHARIDE EXPORT SYSTEM PROTEIN LPTA"/>
    <property type="match status" value="1"/>
</dbReference>
<reference evidence="6 7" key="1">
    <citation type="submission" date="2017-09" db="EMBL/GenBank/DDBJ databases">
        <title>A multilocus sequence analysis scheme for characterization of bacteria in the genus Thioclava.</title>
        <authorList>
            <person name="Liu Y."/>
            <person name="Shao Z."/>
        </authorList>
    </citation>
    <scope>NUCLEOTIDE SEQUENCE [LARGE SCALE GENOMIC DNA]</scope>
    <source>
        <strain evidence="6 7">CAU 1312</strain>
    </source>
</reference>
<evidence type="ECO:0000256" key="3">
    <source>
        <dbReference type="ARBA" id="ARBA00022764"/>
    </source>
</evidence>
<dbReference type="GO" id="GO:0017089">
    <property type="term" value="F:glycolipid transfer activity"/>
    <property type="evidence" value="ECO:0007669"/>
    <property type="project" value="TreeGrafter"/>
</dbReference>
<dbReference type="InterPro" id="IPR052037">
    <property type="entry name" value="LPS_export_LptA"/>
</dbReference>
<proteinExistence type="predicted"/>
<feature type="domain" description="Organic solvent tolerance-like N-terminal" evidence="5">
    <location>
        <begin position="38"/>
        <end position="144"/>
    </location>
</feature>